<protein>
    <submittedName>
        <fullName evidence="1">Uncharacterized protein</fullName>
    </submittedName>
</protein>
<dbReference type="PATRIC" id="fig|1217695.3.peg.1210"/>
<dbReference type="EMBL" id="APRZ01000011">
    <property type="protein sequence ID" value="ENX35575.1"/>
    <property type="molecule type" value="Genomic_DNA"/>
</dbReference>
<reference evidence="1 2" key="1">
    <citation type="submission" date="2013-02" db="EMBL/GenBank/DDBJ databases">
        <title>The Genome Sequence of Acinetobacter sp. NIPH 1859.</title>
        <authorList>
            <consortium name="The Broad Institute Genome Sequencing Platform"/>
            <consortium name="The Broad Institute Genome Sequencing Center for Infectious Disease"/>
            <person name="Cerqueira G."/>
            <person name="Feldgarden M."/>
            <person name="Courvalin P."/>
            <person name="Perichon B."/>
            <person name="Grillot-Courvalin C."/>
            <person name="Clermont D."/>
            <person name="Rocha E."/>
            <person name="Yoon E.-J."/>
            <person name="Nemec A."/>
            <person name="Walker B."/>
            <person name="Young S.K."/>
            <person name="Zeng Q."/>
            <person name="Gargeya S."/>
            <person name="Fitzgerald M."/>
            <person name="Haas B."/>
            <person name="Abouelleil A."/>
            <person name="Alvarado L."/>
            <person name="Arachchi H.M."/>
            <person name="Berlin A.M."/>
            <person name="Chapman S.B."/>
            <person name="Dewar J."/>
            <person name="Goldberg J."/>
            <person name="Griggs A."/>
            <person name="Gujja S."/>
            <person name="Hansen M."/>
            <person name="Howarth C."/>
            <person name="Imamovic A."/>
            <person name="Larimer J."/>
            <person name="McCowan C."/>
            <person name="Murphy C."/>
            <person name="Neiman D."/>
            <person name="Pearson M."/>
            <person name="Priest M."/>
            <person name="Roberts A."/>
            <person name="Saif S."/>
            <person name="Shea T."/>
            <person name="Sisk P."/>
            <person name="Sykes S."/>
            <person name="Wortman J."/>
            <person name="Nusbaum C."/>
            <person name="Birren B."/>
        </authorList>
    </citation>
    <scope>NUCLEOTIDE SEQUENCE [LARGE SCALE GENOMIC DNA]</scope>
    <source>
        <strain evidence="1 2">NIPH 1859</strain>
    </source>
</reference>
<dbReference type="Proteomes" id="UP000013009">
    <property type="component" value="Unassembled WGS sequence"/>
</dbReference>
<dbReference type="OrthoDB" id="8905727at2"/>
<organism evidence="1 2">
    <name type="scientific">Acinetobacter colistiniresistens</name>
    <dbReference type="NCBI Taxonomy" id="280145"/>
    <lineage>
        <taxon>Bacteria</taxon>
        <taxon>Pseudomonadati</taxon>
        <taxon>Pseudomonadota</taxon>
        <taxon>Gammaproteobacteria</taxon>
        <taxon>Moraxellales</taxon>
        <taxon>Moraxellaceae</taxon>
        <taxon>Acinetobacter</taxon>
    </lineage>
</organism>
<proteinExistence type="predicted"/>
<dbReference type="AlphaFoldDB" id="N9RAG0"/>
<evidence type="ECO:0000313" key="1">
    <source>
        <dbReference type="EMBL" id="ENX35575.1"/>
    </source>
</evidence>
<gene>
    <name evidence="1" type="ORF">F889_01244</name>
</gene>
<accession>N9RAG0</accession>
<sequence>MVNLMYIKNIETFPIITLSYKSKDQQSLDELFETFTTLLAKNEKFVFISEGAFDEAEQNNDHESRKRIAAWVKAKRETLSRFVLGLVHIEPDLEQRTKAEQFAKVYLQFSGYPMYVVSSKEESDQLVYQLLHP</sequence>
<comment type="caution">
    <text evidence="1">The sequence shown here is derived from an EMBL/GenBank/DDBJ whole genome shotgun (WGS) entry which is preliminary data.</text>
</comment>
<evidence type="ECO:0000313" key="2">
    <source>
        <dbReference type="Proteomes" id="UP000013009"/>
    </source>
</evidence>
<keyword evidence="2" id="KW-1185">Reference proteome</keyword>
<dbReference type="HOGENOM" id="CLU_135506_0_0_6"/>
<name>N9RAG0_9GAMM</name>